<evidence type="ECO:0000259" key="6">
    <source>
        <dbReference type="Pfam" id="PF07731"/>
    </source>
</evidence>
<dbReference type="Pfam" id="PF07731">
    <property type="entry name" value="Cu-oxidase_2"/>
    <property type="match status" value="1"/>
</dbReference>
<dbReference type="InterPro" id="IPR011707">
    <property type="entry name" value="Cu-oxidase-like_N"/>
</dbReference>
<dbReference type="InterPro" id="IPR011706">
    <property type="entry name" value="Cu-oxidase_C"/>
</dbReference>
<dbReference type="InterPro" id="IPR008972">
    <property type="entry name" value="Cupredoxin"/>
</dbReference>
<feature type="region of interest" description="Disordered" evidence="4">
    <location>
        <begin position="580"/>
        <end position="611"/>
    </location>
</feature>
<name>A0A0G4GG83_VITBC</name>
<dbReference type="InterPro" id="IPR002355">
    <property type="entry name" value="Cu_oxidase_Cu_BS"/>
</dbReference>
<feature type="region of interest" description="Disordered" evidence="4">
    <location>
        <begin position="836"/>
        <end position="881"/>
    </location>
</feature>
<comment type="similarity">
    <text evidence="1">Belongs to the multicopper oxidase family.</text>
</comment>
<evidence type="ECO:0000256" key="1">
    <source>
        <dbReference type="ARBA" id="ARBA00010609"/>
    </source>
</evidence>
<feature type="compositionally biased region" description="Basic and acidic residues" evidence="4">
    <location>
        <begin position="35"/>
        <end position="52"/>
    </location>
</feature>
<dbReference type="GO" id="GO:0016491">
    <property type="term" value="F:oxidoreductase activity"/>
    <property type="evidence" value="ECO:0007669"/>
    <property type="project" value="UniProtKB-KW"/>
</dbReference>
<dbReference type="PROSITE" id="PS00080">
    <property type="entry name" value="MULTICOPPER_OXIDASE2"/>
    <property type="match status" value="1"/>
</dbReference>
<feature type="region of interest" description="Disordered" evidence="4">
    <location>
        <begin position="35"/>
        <end position="56"/>
    </location>
</feature>
<dbReference type="VEuPathDB" id="CryptoDB:Vbra_17734"/>
<evidence type="ECO:0000313" key="8">
    <source>
        <dbReference type="EMBL" id="CEM28626.1"/>
    </source>
</evidence>
<feature type="compositionally biased region" description="Gly residues" evidence="4">
    <location>
        <begin position="588"/>
        <end position="600"/>
    </location>
</feature>
<evidence type="ECO:0000256" key="4">
    <source>
        <dbReference type="SAM" id="MobiDB-lite"/>
    </source>
</evidence>
<feature type="compositionally biased region" description="Gly residues" evidence="4">
    <location>
        <begin position="529"/>
        <end position="543"/>
    </location>
</feature>
<dbReference type="PANTHER" id="PTHR11709:SF2">
    <property type="entry name" value="MULTICOPPER OXIDASE LPR1"/>
    <property type="match status" value="1"/>
</dbReference>
<feature type="signal peptide" evidence="5">
    <location>
        <begin position="1"/>
        <end position="34"/>
    </location>
</feature>
<evidence type="ECO:0000256" key="2">
    <source>
        <dbReference type="ARBA" id="ARBA00022723"/>
    </source>
</evidence>
<feature type="domain" description="Plastocyanin-like" evidence="7">
    <location>
        <begin position="96"/>
        <end position="205"/>
    </location>
</feature>
<dbReference type="InterPro" id="IPR033138">
    <property type="entry name" value="Cu_oxidase_CS"/>
</dbReference>
<dbReference type="STRING" id="1169540.A0A0G4GG83"/>
<evidence type="ECO:0008006" key="10">
    <source>
        <dbReference type="Google" id="ProtNLM"/>
    </source>
</evidence>
<evidence type="ECO:0000259" key="7">
    <source>
        <dbReference type="Pfam" id="PF07732"/>
    </source>
</evidence>
<protein>
    <recommendedName>
        <fullName evidence="10">Plastocyanin-like domain-containing protein</fullName>
    </recommendedName>
</protein>
<sequence length="881" mass="95116">MAATELYLMRPTLGSTSLLLGLLVVAALTTVSVGHEGDHGEEQTKGKEDDGGISHSAMGHTRAELTKAVDLNPDKHIYEVNLTASVIEWDYGTDSNITAWAYNGQVPGPLLEASLGDRVIVHFHNGLPEPSMIHWHGLEVPANMDGSQRAQKEVPPGGYFRYDFTLTPSIYHSSSGLLAFYHSHFNTHQQIEKGLHGAFIVRDPQEEALLGLDSQQYDEQVLVLDDILLNETSGRLHSFTPYTDDPHKTLEELHNGREGNFLLVNGRSAKSGLGRMVKKGRVQRLRILNAANARFMRLSLEGGGSGGGGQLWQVGSDGGLMEAPIHIMRDEDMHMDMDTREWTHHGPILLTPGERVDLLWNPPAECDTDCPRLVWHDMTRGRIKAALSINGTEHDNDQEHGHDDGKMAHSHRRLNLLRGGTSRLLQEDDEEDEQDCMMDGMSDGERDDEMAGAASDHVHHGGMGRGRGLHMGHMGQMGMGGGGHMGHMGGMGGHHDEDDEAEGTDDHIHHHGGMGGMGLGHMGRRGGHGGHMGGGGGMGGHGPGHGHDGSTGDDEDDGGHHMGPGMGGGKGCKCPHCRHGPSHDHGGSPHGGHGGHGGHGMAPDPHDGHKADESLMTFHVEDGGTGKSSRLLAAGRKAFSPPARLVEIPQLEMDTDTPMLHVEYGHSMPEGETGQLSFWMMSSAEGEPLPNMMLTARQAPHFYVNDTVMIHVNNPMMAWHNFHIHGFKFQVIEVAQSNSSHGHAHTHATADNHTHTPVMHHMPPPSEQPRHWKDTVAVPPSSSVKALVHFTDEGRAGKVSAFGAKSEGERSGGWLFHCHMLEHAAAGMSAFFQLTERDNGDGEEGGEGKGADDGGHPHDMMGGMDHDGHPGGHHHHMDMGL</sequence>
<dbReference type="PANTHER" id="PTHR11709">
    <property type="entry name" value="MULTI-COPPER OXIDASE"/>
    <property type="match status" value="1"/>
</dbReference>
<dbReference type="InterPro" id="IPR045087">
    <property type="entry name" value="Cu-oxidase_fam"/>
</dbReference>
<feature type="chain" id="PRO_5005189948" description="Plastocyanin-like domain-containing protein" evidence="5">
    <location>
        <begin position="35"/>
        <end position="881"/>
    </location>
</feature>
<dbReference type="Gene3D" id="2.60.40.420">
    <property type="entry name" value="Cupredoxins - blue copper proteins"/>
    <property type="match status" value="3"/>
</dbReference>
<keyword evidence="3" id="KW-0560">Oxidoreductase</keyword>
<proteinExistence type="inferred from homology"/>
<dbReference type="Proteomes" id="UP000041254">
    <property type="component" value="Unassembled WGS sequence"/>
</dbReference>
<keyword evidence="5" id="KW-0732">Signal</keyword>
<organism evidence="8 9">
    <name type="scientific">Vitrella brassicaformis (strain CCMP3155)</name>
    <dbReference type="NCBI Taxonomy" id="1169540"/>
    <lineage>
        <taxon>Eukaryota</taxon>
        <taxon>Sar</taxon>
        <taxon>Alveolata</taxon>
        <taxon>Colpodellida</taxon>
        <taxon>Vitrellaceae</taxon>
        <taxon>Vitrella</taxon>
    </lineage>
</organism>
<evidence type="ECO:0000313" key="9">
    <source>
        <dbReference type="Proteomes" id="UP000041254"/>
    </source>
</evidence>
<dbReference type="Pfam" id="PF07732">
    <property type="entry name" value="Cu-oxidase_3"/>
    <property type="match status" value="1"/>
</dbReference>
<feature type="region of interest" description="Disordered" evidence="4">
    <location>
        <begin position="420"/>
        <end position="451"/>
    </location>
</feature>
<gene>
    <name evidence="8" type="ORF">Vbra_17734</name>
</gene>
<evidence type="ECO:0000256" key="5">
    <source>
        <dbReference type="SAM" id="SignalP"/>
    </source>
</evidence>
<accession>A0A0G4GG83</accession>
<feature type="region of interest" description="Disordered" evidence="4">
    <location>
        <begin position="739"/>
        <end position="769"/>
    </location>
</feature>
<feature type="compositionally biased region" description="Basic and acidic residues" evidence="4">
    <location>
        <begin position="836"/>
        <end position="870"/>
    </location>
</feature>
<dbReference type="AlphaFoldDB" id="A0A0G4GG83"/>
<dbReference type="GO" id="GO:0005507">
    <property type="term" value="F:copper ion binding"/>
    <property type="evidence" value="ECO:0007669"/>
    <property type="project" value="InterPro"/>
</dbReference>
<evidence type="ECO:0000256" key="3">
    <source>
        <dbReference type="ARBA" id="ARBA00023002"/>
    </source>
</evidence>
<dbReference type="EMBL" id="CDMY01000656">
    <property type="protein sequence ID" value="CEM28626.1"/>
    <property type="molecule type" value="Genomic_DNA"/>
</dbReference>
<feature type="region of interest" description="Disordered" evidence="4">
    <location>
        <begin position="493"/>
        <end position="564"/>
    </location>
</feature>
<reference evidence="8 9" key="1">
    <citation type="submission" date="2014-11" db="EMBL/GenBank/DDBJ databases">
        <authorList>
            <person name="Zhu J."/>
            <person name="Qi W."/>
            <person name="Song R."/>
        </authorList>
    </citation>
    <scope>NUCLEOTIDE SEQUENCE [LARGE SCALE GENOMIC DNA]</scope>
</reference>
<feature type="domain" description="Plastocyanin-like" evidence="6">
    <location>
        <begin position="695"/>
        <end position="833"/>
    </location>
</feature>
<keyword evidence="9" id="KW-1185">Reference proteome</keyword>
<feature type="compositionally biased region" description="Basic residues" evidence="4">
    <location>
        <begin position="871"/>
        <end position="881"/>
    </location>
</feature>
<dbReference type="InParanoid" id="A0A0G4GG83"/>
<dbReference type="SUPFAM" id="SSF49503">
    <property type="entry name" value="Cupredoxins"/>
    <property type="match status" value="3"/>
</dbReference>
<dbReference type="OrthoDB" id="2121828at2759"/>
<keyword evidence="2" id="KW-0479">Metal-binding</keyword>
<dbReference type="PROSITE" id="PS00079">
    <property type="entry name" value="MULTICOPPER_OXIDASE1"/>
    <property type="match status" value="1"/>
</dbReference>
<feature type="compositionally biased region" description="Acidic residues" evidence="4">
    <location>
        <begin position="427"/>
        <end position="436"/>
    </location>
</feature>